<evidence type="ECO:0000256" key="1">
    <source>
        <dbReference type="ARBA" id="ARBA00022737"/>
    </source>
</evidence>
<name>A0A1B0APU2_9MUSC</name>
<evidence type="ECO:0000313" key="5">
    <source>
        <dbReference type="Proteomes" id="UP000092460"/>
    </source>
</evidence>
<dbReference type="PANTHER" id="PTHR24126">
    <property type="entry name" value="ANKYRIN REPEAT, PH AND SEC7 DOMAIN CONTAINING PROTEIN SECG-RELATED"/>
    <property type="match status" value="1"/>
</dbReference>
<dbReference type="Pfam" id="PF12796">
    <property type="entry name" value="Ank_2"/>
    <property type="match status" value="1"/>
</dbReference>
<reference evidence="4" key="2">
    <citation type="submission" date="2020-05" db="UniProtKB">
        <authorList>
            <consortium name="EnsemblMetazoa"/>
        </authorList>
    </citation>
    <scope>IDENTIFICATION</scope>
    <source>
        <strain evidence="4">IAEA</strain>
    </source>
</reference>
<organism evidence="4 5">
    <name type="scientific">Glossina palpalis gambiensis</name>
    <dbReference type="NCBI Taxonomy" id="67801"/>
    <lineage>
        <taxon>Eukaryota</taxon>
        <taxon>Metazoa</taxon>
        <taxon>Ecdysozoa</taxon>
        <taxon>Arthropoda</taxon>
        <taxon>Hexapoda</taxon>
        <taxon>Insecta</taxon>
        <taxon>Pterygota</taxon>
        <taxon>Neoptera</taxon>
        <taxon>Endopterygota</taxon>
        <taxon>Diptera</taxon>
        <taxon>Brachycera</taxon>
        <taxon>Muscomorpha</taxon>
        <taxon>Hippoboscoidea</taxon>
        <taxon>Glossinidae</taxon>
        <taxon>Glossina</taxon>
    </lineage>
</organism>
<accession>A0A1B0APU2</accession>
<dbReference type="SMART" id="SM00248">
    <property type="entry name" value="ANK"/>
    <property type="match status" value="2"/>
</dbReference>
<evidence type="ECO:0000256" key="3">
    <source>
        <dbReference type="PROSITE-ProRule" id="PRU00023"/>
    </source>
</evidence>
<protein>
    <submittedName>
        <fullName evidence="4">Uncharacterized protein</fullName>
    </submittedName>
</protein>
<dbReference type="EMBL" id="JXJN01001577">
    <property type="status" value="NOT_ANNOTATED_CDS"/>
    <property type="molecule type" value="Genomic_DNA"/>
</dbReference>
<dbReference type="PROSITE" id="PS50297">
    <property type="entry name" value="ANK_REP_REGION"/>
    <property type="match status" value="1"/>
</dbReference>
<evidence type="ECO:0000313" key="4">
    <source>
        <dbReference type="EnsemblMetazoa" id="GPPI004216-PA"/>
    </source>
</evidence>
<dbReference type="InterPro" id="IPR036770">
    <property type="entry name" value="Ankyrin_rpt-contain_sf"/>
</dbReference>
<feature type="repeat" description="ANK" evidence="3">
    <location>
        <begin position="256"/>
        <end position="288"/>
    </location>
</feature>
<dbReference type="SUPFAM" id="SSF48403">
    <property type="entry name" value="Ankyrin repeat"/>
    <property type="match status" value="1"/>
</dbReference>
<dbReference type="InterPro" id="IPR002110">
    <property type="entry name" value="Ankyrin_rpt"/>
</dbReference>
<proteinExistence type="predicted"/>
<dbReference type="AlphaFoldDB" id="A0A1B0APU2"/>
<evidence type="ECO:0000256" key="2">
    <source>
        <dbReference type="ARBA" id="ARBA00023043"/>
    </source>
</evidence>
<keyword evidence="2 3" id="KW-0040">ANK repeat</keyword>
<keyword evidence="5" id="KW-1185">Reference proteome</keyword>
<dbReference type="Gene3D" id="1.25.40.20">
    <property type="entry name" value="Ankyrin repeat-containing domain"/>
    <property type="match status" value="1"/>
</dbReference>
<dbReference type="EnsemblMetazoa" id="GPPI004216-RA">
    <property type="protein sequence ID" value="GPPI004216-PA"/>
    <property type="gene ID" value="GPPI004216"/>
</dbReference>
<dbReference type="VEuPathDB" id="VectorBase:GPPI004216"/>
<dbReference type="PROSITE" id="PS50088">
    <property type="entry name" value="ANK_REPEAT"/>
    <property type="match status" value="1"/>
</dbReference>
<reference evidence="5" key="1">
    <citation type="submission" date="2015-01" db="EMBL/GenBank/DDBJ databases">
        <authorList>
            <person name="Aksoy S."/>
            <person name="Warren W."/>
            <person name="Wilson R.K."/>
        </authorList>
    </citation>
    <scope>NUCLEOTIDE SEQUENCE [LARGE SCALE GENOMIC DNA]</scope>
    <source>
        <strain evidence="5">IAEA</strain>
    </source>
</reference>
<keyword evidence="1" id="KW-0677">Repeat</keyword>
<dbReference type="Proteomes" id="UP000092460">
    <property type="component" value="Unassembled WGS sequence"/>
</dbReference>
<sequence>MRSPAYLDEDDGPSTSAQAAARISRKRRYADEPLIEGAAGTLSKRRHLNEPEYAAVNIRVYEILPDVEGLREVVGRLTPEDKVVVLTFDEVFTKPETTYSAAEDRLYGCCYNEEGEADKIQRIMQDDSNYNTKIIAELKDEYLKDGNLAKCRFWLNKGVLLSVVAPSPRYPEYVIPFYDNVTPPFLRSAVDAKVRGGPKIMRTYRFIPWIKFFNASVIPSHRYTPARCMALNGNVEMMRYLIEHSAPIDLPCLNKQGPRPIHWACRKGHAAVVQVMLQAGINVNAADFMWLPPHIY</sequence>
<dbReference type="STRING" id="67801.A0A1B0APU2"/>